<evidence type="ECO:0000259" key="8">
    <source>
        <dbReference type="Pfam" id="PF05209"/>
    </source>
</evidence>
<protein>
    <recommendedName>
        <fullName evidence="6">Probable septum site-determining protein MinC</fullName>
    </recommendedName>
</protein>
<evidence type="ECO:0000256" key="3">
    <source>
        <dbReference type="ARBA" id="ARBA00023210"/>
    </source>
</evidence>
<accession>A0A1M5M153</accession>
<dbReference type="HAMAP" id="MF_00267">
    <property type="entry name" value="MinC"/>
    <property type="match status" value="1"/>
</dbReference>
<comment type="subunit">
    <text evidence="6">Interacts with MinD and FtsZ.</text>
</comment>
<dbReference type="GO" id="GO:1901891">
    <property type="term" value="P:regulation of cell septum assembly"/>
    <property type="evidence" value="ECO:0007669"/>
    <property type="project" value="InterPro"/>
</dbReference>
<gene>
    <name evidence="6" type="primary">minC</name>
    <name evidence="9" type="ORF">SAMN04488068_1209</name>
</gene>
<dbReference type="GO" id="GO:0051302">
    <property type="term" value="P:regulation of cell division"/>
    <property type="evidence" value="ECO:0007669"/>
    <property type="project" value="InterPro"/>
</dbReference>
<dbReference type="AlphaFoldDB" id="A0A1M5M153"/>
<dbReference type="Proteomes" id="UP000199758">
    <property type="component" value="Unassembled WGS sequence"/>
</dbReference>
<dbReference type="InterPro" id="IPR013033">
    <property type="entry name" value="MinC"/>
</dbReference>
<dbReference type="PANTHER" id="PTHR34108:SF1">
    <property type="entry name" value="SEPTUM SITE-DETERMINING PROTEIN MINC"/>
    <property type="match status" value="1"/>
</dbReference>
<dbReference type="InterPro" id="IPR005526">
    <property type="entry name" value="Septum_form_inhib_MinC_C"/>
</dbReference>
<evidence type="ECO:0000256" key="4">
    <source>
        <dbReference type="ARBA" id="ARBA00023306"/>
    </source>
</evidence>
<evidence type="ECO:0000256" key="1">
    <source>
        <dbReference type="ARBA" id="ARBA00006291"/>
    </source>
</evidence>
<keyword evidence="3 6" id="KW-0717">Septation</keyword>
<dbReference type="OrthoDB" id="9794530at2"/>
<organism evidence="9 10">
    <name type="scientific">Hydrocarboniphaga daqingensis</name>
    <dbReference type="NCBI Taxonomy" id="490188"/>
    <lineage>
        <taxon>Bacteria</taxon>
        <taxon>Pseudomonadati</taxon>
        <taxon>Pseudomonadota</taxon>
        <taxon>Gammaproteobacteria</taxon>
        <taxon>Nevskiales</taxon>
        <taxon>Nevskiaceae</taxon>
        <taxon>Hydrocarboniphaga</taxon>
    </lineage>
</organism>
<dbReference type="InterPro" id="IPR016098">
    <property type="entry name" value="CAP/MinC_C"/>
</dbReference>
<dbReference type="InterPro" id="IPR036145">
    <property type="entry name" value="MinC_C_sf"/>
</dbReference>
<evidence type="ECO:0000256" key="5">
    <source>
        <dbReference type="ARBA" id="ARBA00025606"/>
    </source>
</evidence>
<keyword evidence="10" id="KW-1185">Reference proteome</keyword>
<dbReference type="Pfam" id="PF03775">
    <property type="entry name" value="MinC_C"/>
    <property type="match status" value="1"/>
</dbReference>
<evidence type="ECO:0000313" key="10">
    <source>
        <dbReference type="Proteomes" id="UP000199758"/>
    </source>
</evidence>
<evidence type="ECO:0000259" key="7">
    <source>
        <dbReference type="Pfam" id="PF03775"/>
    </source>
</evidence>
<reference evidence="9 10" key="1">
    <citation type="submission" date="2016-11" db="EMBL/GenBank/DDBJ databases">
        <authorList>
            <person name="Jaros S."/>
            <person name="Januszkiewicz K."/>
            <person name="Wedrychowicz H."/>
        </authorList>
    </citation>
    <scope>NUCLEOTIDE SEQUENCE [LARGE SCALE GENOMIC DNA]</scope>
    <source>
        <strain evidence="9 10">CGMCC 1.7049</strain>
    </source>
</reference>
<dbReference type="Gene3D" id="2.160.20.70">
    <property type="match status" value="1"/>
</dbReference>
<name>A0A1M5M153_9GAMM</name>
<dbReference type="Gene3D" id="3.30.70.260">
    <property type="match status" value="1"/>
</dbReference>
<feature type="domain" description="Septum formation inhibitor MinC N-terminal" evidence="8">
    <location>
        <begin position="8"/>
        <end position="74"/>
    </location>
</feature>
<dbReference type="EMBL" id="FQWZ01000002">
    <property type="protein sequence ID" value="SHG71001.1"/>
    <property type="molecule type" value="Genomic_DNA"/>
</dbReference>
<comment type="similarity">
    <text evidence="1 6">Belongs to the MinC family.</text>
</comment>
<keyword evidence="4 6" id="KW-0131">Cell cycle</keyword>
<feature type="domain" description="Septum formation inhibitor MinC C-terminal" evidence="7">
    <location>
        <begin position="138"/>
        <end position="239"/>
    </location>
</feature>
<sequence length="243" mass="25719">MPKAKPALEFKGRMLSLTRVRVLDPSLAAIDTHLRNFAAQMPQAIEGLPVILESDVPIELAGVLKLMRDLGMQPLAVMEGALAGDARLCGLPVLPLDVVSEGRSGRAAAEPVVVEVPVAPPPPPPPPIAMPVRRSTRIVTEPVRSGQQIYAEGADLIVTQLVSPGAEVIADGCIHVYGTLRGRALAGARGDTDARIFCRKMEADLLAVAGIYAVADQMQGALRGQPVQASLVQGKLRIERLDV</sequence>
<proteinExistence type="inferred from homology"/>
<dbReference type="STRING" id="490188.SAMN04488068_1209"/>
<dbReference type="Pfam" id="PF05209">
    <property type="entry name" value="MinC_N"/>
    <property type="match status" value="1"/>
</dbReference>
<dbReference type="SUPFAM" id="SSF63848">
    <property type="entry name" value="Cell-division inhibitor MinC, C-terminal domain"/>
    <property type="match status" value="1"/>
</dbReference>
<evidence type="ECO:0000313" key="9">
    <source>
        <dbReference type="EMBL" id="SHG71001.1"/>
    </source>
</evidence>
<evidence type="ECO:0000256" key="2">
    <source>
        <dbReference type="ARBA" id="ARBA00022618"/>
    </source>
</evidence>
<dbReference type="NCBIfam" id="TIGR01222">
    <property type="entry name" value="minC"/>
    <property type="match status" value="1"/>
</dbReference>
<dbReference type="RefSeq" id="WP_072895269.1">
    <property type="nucleotide sequence ID" value="NZ_FQWZ01000002.1"/>
</dbReference>
<dbReference type="GO" id="GO:0000917">
    <property type="term" value="P:division septum assembly"/>
    <property type="evidence" value="ECO:0007669"/>
    <property type="project" value="UniProtKB-KW"/>
</dbReference>
<comment type="function">
    <text evidence="5 6">Cell division inhibitor that blocks the formation of polar Z ring septums. Rapidly oscillates between the poles of the cell to destabilize FtsZ filaments that have formed before they mature into polar Z rings. Prevents FtsZ polymerization.</text>
</comment>
<dbReference type="GO" id="GO:0000902">
    <property type="term" value="P:cell morphogenesis"/>
    <property type="evidence" value="ECO:0007669"/>
    <property type="project" value="InterPro"/>
</dbReference>
<dbReference type="PANTHER" id="PTHR34108">
    <property type="entry name" value="SEPTUM SITE-DETERMINING PROTEIN MINC"/>
    <property type="match status" value="1"/>
</dbReference>
<dbReference type="InterPro" id="IPR007874">
    <property type="entry name" value="MinC_N"/>
</dbReference>
<keyword evidence="2 6" id="KW-0132">Cell division</keyword>
<evidence type="ECO:0000256" key="6">
    <source>
        <dbReference type="HAMAP-Rule" id="MF_00267"/>
    </source>
</evidence>